<feature type="compositionally biased region" description="Low complexity" evidence="2">
    <location>
        <begin position="1625"/>
        <end position="1635"/>
    </location>
</feature>
<feature type="region of interest" description="Disordered" evidence="2">
    <location>
        <begin position="2390"/>
        <end position="2414"/>
    </location>
</feature>
<sequence>MRSLLTITALEMMVPILPGEIGVLDRQDMDHFAGIFVNFQRRGTEKDPKVPNGSDHPPAELELIEMNLAPWLDPKSKGKQRVDIDQDGFSIRCVGVWDTVGALGLPDELFIKNPKNKLFGFTDPGKLGAHIQYAFQALALNERRKDFNCNKFEQTDAGHKKGQVLKQIFYEKLVTQLSLYYASVGSQVGGGYQNHDLSDIALYWMAVSILSEVTKSLNLKSEQANIETMLGLDLKYLENHLEPVAKWGEQEPHDSSTGIFTLAKSIKRSIPTKPNRKTNEMIHCSVVKQLDSHPDLQPIIKAYPELVCELQPLEKQFKAFWESKYDPELPRTQEYAARLAKDHAQDSGIWSVGSRISRLFSHTLKRKTGIRYENGKPLMERSKAGDVAVKAGLPYSRRVTLSFSSSSPHFNVFRSMPMLVKDLVRLYEPSLPQSLDNTNGALANGADLDEASSSTKVDEPAPSPARFLHHPRTVEPYGTTITRRSPHVVPPSTPESTIFKTASPDTSPWTTVDHGTTTTSTSDLSGVPPSSQDTHRSHFRYTRFAKTKSKHEQRREEDQELLLHTYPPASRDKIVNATKHTPVPATQLFSRKAAPLSLPYLDSYLSKIPRPPFAQTRAREKDEVTMFRPMEQLKKLGKSLDDLEVNSTQAPFWRNRKTILGSATNAIIGVLVRGKNLADKWRKLFLGTIPNILALNFASILTQSLIFLLVFMTIAGALLFYFYRARVLCDRYNTVEGLQQAEPEGTQWGLVIVTFLLTVIYLPMSTMAVHVLVWSSDLWAVPNPYINATSFPPDVPPLGPANEFRQSLDFCWTTTMKRNEVNYAPIIIILSVIIFAALTIWFPILLRQVIQQSVPKVDKYTELGRPRRNLDMDTEYQRLLSRDRNPFAFLYSAFRRGWGTYESTYLFAKFSTLIIIACIFAPFLDPVNNASEWTSRLNYVTTATTALLIALDVPRKDIIDTYVLYCLDISPSSVHLKRRIWQEAISTLFFTDPETRIPEAQAMNYAQARDSEYPPYLLDFAGSPGERHAENIKAKLMYLQILREIGTSAYAKAVGLLSGPDSDWYQYLGSEIQKHYVGPDCYWKDPSDPNNAQCTNFFGNAWWIPFPPTLASHLIELSLVIRYDDGRTSVVQGALELELYITQNSELDIQKRRHVRVSLRALENQMPVGVNSCWCLGSRRYTARTSVHYHFCKLRIKRLGNLRWEGLDIGSGFNVEMEYSESVKVSGEAIGLTEDFDLTPDLARFLELNQDQIHLRTQAMEEKMFNYRRFHRRECQWKERALSYRFLIRVYDHPCRDPCGEIEPERDPRVRQVMRDNGPVFADTFVRYQYTAQNEATTWWYIVWDDFWRRNHDTISALSKHAPDFDPHYPTSIAYNPLPRAALENFLTQRGLFNQKPKLTDWIYHGFLNKLYLRLKETVFSPATGKSVMFHLGHGSKELDMNQVDNATRAGLSTLGTGAGTDYDLPWIRTRPAYRWEGILTDPLRDGNMQRTWLSKLGAWLGITPVWRGPESTGGVAIDVVLDKTVYLQFVGDRQRLDVVYLVASNLVKSRSDLVLLPSKYFDTLVQHNFEPCPEGQDRTTACLHVAQARYLKSELKNGGQGKLLEKVAHHHQKSEEQSDKFENESSVGSSNEGSLDSADEDADAPRISQWVDDDELDGLSGEESEEDEKPETGLSDLPFGTLRNAQRVLRQAESSADSEPDDDEIEGSVPESGDDLSIAQSSRDRQIELRTKARKDIAKRSNKHAPIEVTSKKPVSRFRQIVEVTKLESRDPRFLPTTGEFKSEKFQQNYQFLADSHTNELNTLRDNLKRARKMLDNAPRHLRNDYETEVKRLELAVKRAESLVNREHMDRVQRDALLKVSRDEKEKRKQGKGNWFLKKSEKRDLLTRARYDALAAEGGNRAVKKAIEKKQKKISQKEKKSRPFPKSGPIGEGPKRRSASSENEARKRRRTLLAMSSQRHETPSPVRHRRPAQTPLQPIQTNFIEDVEFSDGDDIYRGDRPPSVHPSTPTSLQSSTSSSSSSSGSLLAGVGLGNIKMGQECEGEVFGFKLYILIFLFIIVIIIEILKINGALSFTESSSTRKAQIKHIVARITRMKALEEYRQIPRHFILYLPPSVDSARPSRRITRDSNDDAKLKRVTQTESLSVVLTQLDVALKRATKARRHLGKAQIGSPRRSRSLIPKPIKQAMSHDADKSSRPLSSGPHPRRTRKGKGREGPSNGRRHIRFTEPPAKAPKAWFLDVASPTWEDLRAIGKLLHLHPLTLEDILQQDPREKLDLFPKLGYYFISFRAIETPEGREKSRRQLQKMNEHLESIPGHREGAVGETNVYLVVFTEGICCFHYNDIADWIAHGILDSIVDSFFPYLEEIGKEVMAIEELVLDPMKSDVMTVPSIAGPESEKSLKRSSSQTITEEKLHSPVPITETLSMTEKTLRSDGGVRPRFAAPHWTLPLIFRRVRRYLTKRWNRPPSAQEAPPSATTLTLRRMARARKLVTSLSRLLASKSEVITQIRKRLLKAGTSGLGTGSKAEELEVAIYMGDVQDHILTLQHSLNHYQRILSEAHPTYLSQLRTNFATSQSGTSKNVVYLTAITIAVPCIQAVIGIGGKTQSEGGLCYRTTTV</sequence>
<dbReference type="PANTHER" id="PTHR21535:SF90">
    <property type="entry name" value="CORA METAL ION TRANSPORTER"/>
    <property type="match status" value="1"/>
</dbReference>
<dbReference type="GO" id="GO:0015095">
    <property type="term" value="F:magnesium ion transmembrane transporter activity"/>
    <property type="evidence" value="ECO:0007669"/>
    <property type="project" value="InterPro"/>
</dbReference>
<feature type="transmembrane region" description="Helical" evidence="3">
    <location>
        <begin position="748"/>
        <end position="773"/>
    </location>
</feature>
<name>A0A8H5G0N9_9AGAR</name>
<dbReference type="Pfam" id="PF09994">
    <property type="entry name" value="T6SS_Tle1-like_cat"/>
    <property type="match status" value="1"/>
</dbReference>
<accession>A0A8H5G0N9</accession>
<feature type="domain" description="T6SS Phospholipase effector Tle1-like catalytic" evidence="4">
    <location>
        <begin position="20"/>
        <end position="206"/>
    </location>
</feature>
<protein>
    <recommendedName>
        <fullName evidence="4">T6SS Phospholipase effector Tle1-like catalytic domain-containing protein</fullName>
    </recommendedName>
</protein>
<feature type="compositionally biased region" description="Low complexity" evidence="2">
    <location>
        <begin position="2008"/>
        <end position="2025"/>
    </location>
</feature>
<feature type="coiled-coil region" evidence="1">
    <location>
        <begin position="1795"/>
        <end position="1844"/>
    </location>
</feature>
<evidence type="ECO:0000259" key="4">
    <source>
        <dbReference type="Pfam" id="PF09994"/>
    </source>
</evidence>
<feature type="transmembrane region" description="Helical" evidence="3">
    <location>
        <begin position="2047"/>
        <end position="2067"/>
    </location>
</feature>
<feature type="transmembrane region" description="Helical" evidence="3">
    <location>
        <begin position="705"/>
        <end position="723"/>
    </location>
</feature>
<dbReference type="Gene3D" id="1.20.58.340">
    <property type="entry name" value="Magnesium transport protein CorA, transmembrane region"/>
    <property type="match status" value="1"/>
</dbReference>
<feature type="compositionally biased region" description="Basic and acidic residues" evidence="2">
    <location>
        <begin position="1608"/>
        <end position="1624"/>
    </location>
</feature>
<evidence type="ECO:0000256" key="1">
    <source>
        <dbReference type="SAM" id="Coils"/>
    </source>
</evidence>
<evidence type="ECO:0000256" key="3">
    <source>
        <dbReference type="SAM" id="Phobius"/>
    </source>
</evidence>
<feature type="region of interest" description="Disordered" evidence="2">
    <location>
        <begin position="2163"/>
        <end position="2228"/>
    </location>
</feature>
<dbReference type="GO" id="GO:0016020">
    <property type="term" value="C:membrane"/>
    <property type="evidence" value="ECO:0007669"/>
    <property type="project" value="InterPro"/>
</dbReference>
<dbReference type="InterPro" id="IPR044089">
    <property type="entry name" value="Alr1-like"/>
</dbReference>
<dbReference type="SUPFAM" id="SSF143865">
    <property type="entry name" value="CorA soluble domain-like"/>
    <property type="match status" value="1"/>
</dbReference>
<feature type="compositionally biased region" description="Polar residues" evidence="2">
    <location>
        <begin position="494"/>
        <end position="509"/>
    </location>
</feature>
<dbReference type="GO" id="GO:0010961">
    <property type="term" value="P:intracellular magnesium ion homeostasis"/>
    <property type="evidence" value="ECO:0007669"/>
    <property type="project" value="TreeGrafter"/>
</dbReference>
<dbReference type="Gene3D" id="3.30.460.20">
    <property type="entry name" value="CorA soluble domain-like"/>
    <property type="match status" value="1"/>
</dbReference>
<dbReference type="InterPro" id="IPR009292">
    <property type="entry name" value="RRP36"/>
</dbReference>
<feature type="compositionally biased region" description="Basic residues" evidence="2">
    <location>
        <begin position="1911"/>
        <end position="1924"/>
    </location>
</feature>
<feature type="transmembrane region" description="Helical" evidence="3">
    <location>
        <begin position="905"/>
        <end position="924"/>
    </location>
</feature>
<dbReference type="Pfam" id="PF06102">
    <property type="entry name" value="RRP36"/>
    <property type="match status" value="1"/>
</dbReference>
<keyword evidence="1" id="KW-0175">Coiled coil</keyword>
<keyword evidence="3" id="KW-1133">Transmembrane helix</keyword>
<feature type="transmembrane region" description="Helical" evidence="3">
    <location>
        <begin position="823"/>
        <end position="846"/>
    </location>
</feature>
<dbReference type="InterPro" id="IPR045861">
    <property type="entry name" value="CorA_cytoplasmic_dom"/>
</dbReference>
<proteinExistence type="predicted"/>
<feature type="region of interest" description="Disordered" evidence="2">
    <location>
        <begin position="437"/>
        <end position="470"/>
    </location>
</feature>
<evidence type="ECO:0000256" key="2">
    <source>
        <dbReference type="SAM" id="MobiDB-lite"/>
    </source>
</evidence>
<feature type="region of interest" description="Disordered" evidence="2">
    <location>
        <begin position="482"/>
        <end position="539"/>
    </location>
</feature>
<evidence type="ECO:0000313" key="5">
    <source>
        <dbReference type="EMBL" id="KAF5356084.1"/>
    </source>
</evidence>
<feature type="compositionally biased region" description="Acidic residues" evidence="2">
    <location>
        <begin position="1652"/>
        <end position="1670"/>
    </location>
</feature>
<dbReference type="OrthoDB" id="10261361at2759"/>
<gene>
    <name evidence="5" type="ORF">D9756_003730</name>
</gene>
<feature type="compositionally biased region" description="Low complexity" evidence="2">
    <location>
        <begin position="510"/>
        <end position="527"/>
    </location>
</feature>
<dbReference type="InterPro" id="IPR018712">
    <property type="entry name" value="Tle1-like_cat"/>
</dbReference>
<organism evidence="5 6">
    <name type="scientific">Leucocoprinus leucothites</name>
    <dbReference type="NCBI Taxonomy" id="201217"/>
    <lineage>
        <taxon>Eukaryota</taxon>
        <taxon>Fungi</taxon>
        <taxon>Dikarya</taxon>
        <taxon>Basidiomycota</taxon>
        <taxon>Agaricomycotina</taxon>
        <taxon>Agaricomycetes</taxon>
        <taxon>Agaricomycetidae</taxon>
        <taxon>Agaricales</taxon>
        <taxon>Agaricineae</taxon>
        <taxon>Agaricaceae</taxon>
        <taxon>Leucocoprinus</taxon>
    </lineage>
</organism>
<dbReference type="EMBL" id="JAACJO010000007">
    <property type="protein sequence ID" value="KAF5356084.1"/>
    <property type="molecule type" value="Genomic_DNA"/>
</dbReference>
<feature type="compositionally biased region" description="Polar residues" evidence="2">
    <location>
        <begin position="1975"/>
        <end position="1984"/>
    </location>
</feature>
<dbReference type="PANTHER" id="PTHR21535">
    <property type="entry name" value="MAGNESIUM AND COBALT TRANSPORT PROTEIN/MITOCHONDRIAL IMPORT INNER MEMBRANE TRANSLOCASE SUBUNIT TIM8"/>
    <property type="match status" value="1"/>
</dbReference>
<feature type="region of interest" description="Disordered" evidence="2">
    <location>
        <begin position="1608"/>
        <end position="1726"/>
    </location>
</feature>
<dbReference type="Proteomes" id="UP000559027">
    <property type="component" value="Unassembled WGS sequence"/>
</dbReference>
<reference evidence="5 6" key="1">
    <citation type="journal article" date="2020" name="ISME J.">
        <title>Uncovering the hidden diversity of litter-decomposition mechanisms in mushroom-forming fungi.</title>
        <authorList>
            <person name="Floudas D."/>
            <person name="Bentzer J."/>
            <person name="Ahren D."/>
            <person name="Johansson T."/>
            <person name="Persson P."/>
            <person name="Tunlid A."/>
        </authorList>
    </citation>
    <scope>NUCLEOTIDE SEQUENCE [LARGE SCALE GENOMIC DNA]</scope>
    <source>
        <strain evidence="5 6">CBS 146.42</strain>
    </source>
</reference>
<comment type="caution">
    <text evidence="5">The sequence shown here is derived from an EMBL/GenBank/DDBJ whole genome shotgun (WGS) entry which is preliminary data.</text>
</comment>
<keyword evidence="3" id="KW-0812">Transmembrane</keyword>
<dbReference type="CDD" id="cd12829">
    <property type="entry name" value="Alr1p-like"/>
    <property type="match status" value="1"/>
</dbReference>
<keyword evidence="6" id="KW-1185">Reference proteome</keyword>
<feature type="compositionally biased region" description="Acidic residues" evidence="2">
    <location>
        <begin position="1697"/>
        <end position="1707"/>
    </location>
</feature>
<keyword evidence="3" id="KW-0472">Membrane</keyword>
<feature type="region of interest" description="Disordered" evidence="2">
    <location>
        <begin position="1901"/>
        <end position="2025"/>
    </location>
</feature>
<evidence type="ECO:0000313" key="6">
    <source>
        <dbReference type="Proteomes" id="UP000559027"/>
    </source>
</evidence>